<organism evidence="1 2">
    <name type="scientific">Platanthera guangdongensis</name>
    <dbReference type="NCBI Taxonomy" id="2320717"/>
    <lineage>
        <taxon>Eukaryota</taxon>
        <taxon>Viridiplantae</taxon>
        <taxon>Streptophyta</taxon>
        <taxon>Embryophyta</taxon>
        <taxon>Tracheophyta</taxon>
        <taxon>Spermatophyta</taxon>
        <taxon>Magnoliopsida</taxon>
        <taxon>Liliopsida</taxon>
        <taxon>Asparagales</taxon>
        <taxon>Orchidaceae</taxon>
        <taxon>Orchidoideae</taxon>
        <taxon>Orchideae</taxon>
        <taxon>Orchidinae</taxon>
        <taxon>Platanthera</taxon>
    </lineage>
</organism>
<protein>
    <submittedName>
        <fullName evidence="1">Uncharacterized protein</fullName>
    </submittedName>
</protein>
<dbReference type="EMBL" id="JBBWWR010000014">
    <property type="protein sequence ID" value="KAK8953381.1"/>
    <property type="molecule type" value="Genomic_DNA"/>
</dbReference>
<dbReference type="Proteomes" id="UP001412067">
    <property type="component" value="Unassembled WGS sequence"/>
</dbReference>
<reference evidence="1 2" key="1">
    <citation type="journal article" date="2022" name="Nat. Plants">
        <title>Genomes of leafy and leafless Platanthera orchids illuminate the evolution of mycoheterotrophy.</title>
        <authorList>
            <person name="Li M.H."/>
            <person name="Liu K.W."/>
            <person name="Li Z."/>
            <person name="Lu H.C."/>
            <person name="Ye Q.L."/>
            <person name="Zhang D."/>
            <person name="Wang J.Y."/>
            <person name="Li Y.F."/>
            <person name="Zhong Z.M."/>
            <person name="Liu X."/>
            <person name="Yu X."/>
            <person name="Liu D.K."/>
            <person name="Tu X.D."/>
            <person name="Liu B."/>
            <person name="Hao Y."/>
            <person name="Liao X.Y."/>
            <person name="Jiang Y.T."/>
            <person name="Sun W.H."/>
            <person name="Chen J."/>
            <person name="Chen Y.Q."/>
            <person name="Ai Y."/>
            <person name="Zhai J.W."/>
            <person name="Wu S.S."/>
            <person name="Zhou Z."/>
            <person name="Hsiao Y.Y."/>
            <person name="Wu W.L."/>
            <person name="Chen Y.Y."/>
            <person name="Lin Y.F."/>
            <person name="Hsu J.L."/>
            <person name="Li C.Y."/>
            <person name="Wang Z.W."/>
            <person name="Zhao X."/>
            <person name="Zhong W.Y."/>
            <person name="Ma X.K."/>
            <person name="Ma L."/>
            <person name="Huang J."/>
            <person name="Chen G.Z."/>
            <person name="Huang M.Z."/>
            <person name="Huang L."/>
            <person name="Peng D.H."/>
            <person name="Luo Y.B."/>
            <person name="Zou S.Q."/>
            <person name="Chen S.P."/>
            <person name="Lan S."/>
            <person name="Tsai W.C."/>
            <person name="Van de Peer Y."/>
            <person name="Liu Z.J."/>
        </authorList>
    </citation>
    <scope>NUCLEOTIDE SEQUENCE [LARGE SCALE GENOMIC DNA]</scope>
    <source>
        <strain evidence="1">Lor288</strain>
    </source>
</reference>
<accession>A0ABR2LX62</accession>
<keyword evidence="2" id="KW-1185">Reference proteome</keyword>
<evidence type="ECO:0000313" key="1">
    <source>
        <dbReference type="EMBL" id="KAK8953381.1"/>
    </source>
</evidence>
<proteinExistence type="predicted"/>
<sequence length="52" mass="6237">MIESRSNMPEDFIRELMEQQNQPLWVANDYNKLHDPIDSGTINHKYDDKDED</sequence>
<evidence type="ECO:0000313" key="2">
    <source>
        <dbReference type="Proteomes" id="UP001412067"/>
    </source>
</evidence>
<comment type="caution">
    <text evidence="1">The sequence shown here is derived from an EMBL/GenBank/DDBJ whole genome shotgun (WGS) entry which is preliminary data.</text>
</comment>
<gene>
    <name evidence="1" type="ORF">KSP40_PGU012155</name>
</gene>
<name>A0ABR2LX62_9ASPA</name>